<dbReference type="EMBL" id="JACIIQ010000012">
    <property type="protein sequence ID" value="MBB5671361.1"/>
    <property type="molecule type" value="Genomic_DNA"/>
</dbReference>
<dbReference type="InterPro" id="IPR049965">
    <property type="entry name" value="Upx-like"/>
</dbReference>
<organism evidence="1">
    <name type="scientific">Xanthomonas arboricola</name>
    <dbReference type="NCBI Taxonomy" id="56448"/>
    <lineage>
        <taxon>Bacteria</taxon>
        <taxon>Pseudomonadati</taxon>
        <taxon>Pseudomonadota</taxon>
        <taxon>Gammaproteobacteria</taxon>
        <taxon>Lysobacterales</taxon>
        <taxon>Lysobacteraceae</taxon>
        <taxon>Xanthomonas</taxon>
    </lineage>
</organism>
<reference evidence="1" key="1">
    <citation type="submission" date="2020-08" db="EMBL/GenBank/DDBJ databases">
        <title>Studying the diversity of plant-associated saprophytic bacteria and their role in host health and plant-pathogen interactions.</title>
        <authorList>
            <person name="Potnis N."/>
        </authorList>
    </citation>
    <scope>NUCLEOTIDE SEQUENCE</scope>
    <source>
        <strain evidence="1">F21</strain>
    </source>
</reference>
<dbReference type="Proteomes" id="UP000528595">
    <property type="component" value="Unassembled WGS sequence"/>
</dbReference>
<comment type="caution">
    <text evidence="1">The sequence shown here is derived from an EMBL/GenBank/DDBJ whole genome shotgun (WGS) entry which is preliminary data.</text>
</comment>
<dbReference type="RefSeq" id="WP_252374704.1">
    <property type="nucleotide sequence ID" value="NZ_JACIIQ010000012.1"/>
</dbReference>
<protein>
    <submittedName>
        <fullName evidence="1">Uncharacterized protein</fullName>
    </submittedName>
</protein>
<evidence type="ECO:0000313" key="1">
    <source>
        <dbReference type="EMBL" id="MBB5671361.1"/>
    </source>
</evidence>
<accession>A0AB73GZD9</accession>
<dbReference type="NCBIfam" id="NF042954">
    <property type="entry name" value="Upx_antiphage"/>
    <property type="match status" value="1"/>
</dbReference>
<gene>
    <name evidence="1" type="ORF">FHR65_002936</name>
</gene>
<proteinExistence type="predicted"/>
<sequence length="1264" mass="138419">MTEPEDAPFDIHAFEAFMQEQMRGASVQVPFRALSDVVPQLVADMAAFDRDTSSALVAGLLTVPAYQSSGLRIELLAGLVVLHARGKRRATLEDLARWFAMIGASGAAAGEDAAEDVMVTLVTTSSEQFRILEGLWESAGFYTQRVLDVLSGMPDTGIYRSVRDSVRALLSVAEIMCMRAGLQRYQTGSDARPDALDIASLPTAGDLCARATITHAELQERDVALEELAPFLLQSQHIAELMDQEPGVSELERRPLISVPDGVVLALPTAVSVAIRQRVIDLVLGTRQVGHFDGHYARALSSAIADTTLLGWKSGCPVLWHPIEGGALAGVVVPFDRGHFVVLHFVLPSVASHELTWFKRPIDIHPTLQKALNYSIASNTQQLESQDDFRGGMHLVVMCGWGQGMVVPVTRPDDARWRGEAMSVADLVRASSVEDMSIQRLWRLVSAEKALVDAGVELMNVNGVLNLFAWMQENDGHLVPHGDLDDGRISPEQRLMVSLPLNLLRDLRADADRNVDAHVGLDPRSEPHHLHRVDRGSLFSHPAAERLYACTECLRSGTLLAACEGRTTLWLRVDSPGVSSRDTEFRLWDMVGRWGASVAAALEDGTDIEGAVEITIAFEDVQSELDAVDAQVPTDPLELLRVEVVGTEAVTVHAARGFLNAWREPTNAGERALVTAILQAVFRIHYVEYSEAEVDGLVASLLPNETGRHFHVLHAHDFTDFVRDALPGEVLGIDEIESATQRIGLGWSVHDGDNNVEGAEACVGLLNRLVDAQVGDLTSRLGELDRTALVERLLLNHEAAHVRELQWQRTSAAVLGLHGDLQDVRDAVVGQLSKLAGAAITSRVLVEIAACEAPLTGGRLPDDLQIQALLAQVELVTRLGGLSDGIHYGVLRPHLRVSALGDILLRDEFGREVVAPMLSQAVGSNYVDSAGGFRRHYGPQEGVDRTEHLLDSEFLEAWQGEMGFGVDEARHLLDAIEDYAIKRRAPTLQIRHGELVALLASRCDAATAERFIDQLLLARRPRWAQPPQGFKSREILPWRFGRRLSIVTRPIVQMNDDDDALYMLAPRLVRSGFFYLLRGAFHGTLDQSFFQTPAMRDAWWGKANEGHTFNALVADQLRAAGWEVRAGIELTAVLNAKLDRDYGDVDVLAWCPGGEDVFVVECKDLSFRRNYSEIAALLSDYQGGFKNGKPDKLKRHLMRVECAASHLPAVARFTGVAAPKIRSCLLVAGLVPMQFASIPALEGTFVGDLDQFGAQFGQCRCPGT</sequence>
<dbReference type="AlphaFoldDB" id="A0AB73GZD9"/>
<name>A0AB73GZD9_9XANT</name>